<organism evidence="3 4">
    <name type="scientific">Ostreobium quekettii</name>
    <dbReference type="NCBI Taxonomy" id="121088"/>
    <lineage>
        <taxon>Eukaryota</taxon>
        <taxon>Viridiplantae</taxon>
        <taxon>Chlorophyta</taxon>
        <taxon>core chlorophytes</taxon>
        <taxon>Ulvophyceae</taxon>
        <taxon>TCBD clade</taxon>
        <taxon>Bryopsidales</taxon>
        <taxon>Ostreobineae</taxon>
        <taxon>Ostreobiaceae</taxon>
        <taxon>Ostreobium</taxon>
    </lineage>
</organism>
<evidence type="ECO:0000313" key="3">
    <source>
        <dbReference type="EMBL" id="CAD7695890.1"/>
    </source>
</evidence>
<protein>
    <recommendedName>
        <fullName evidence="2">EF-hand domain-containing protein</fullName>
    </recommendedName>
</protein>
<feature type="domain" description="EF-hand" evidence="2">
    <location>
        <begin position="472"/>
        <end position="507"/>
    </location>
</feature>
<feature type="region of interest" description="Disordered" evidence="1">
    <location>
        <begin position="103"/>
        <end position="147"/>
    </location>
</feature>
<evidence type="ECO:0000259" key="2">
    <source>
        <dbReference type="PROSITE" id="PS50222"/>
    </source>
</evidence>
<feature type="region of interest" description="Disordered" evidence="1">
    <location>
        <begin position="336"/>
        <end position="402"/>
    </location>
</feature>
<feature type="compositionally biased region" description="Polar residues" evidence="1">
    <location>
        <begin position="107"/>
        <end position="125"/>
    </location>
</feature>
<evidence type="ECO:0000256" key="1">
    <source>
        <dbReference type="SAM" id="MobiDB-lite"/>
    </source>
</evidence>
<keyword evidence="4" id="KW-1185">Reference proteome</keyword>
<proteinExistence type="predicted"/>
<comment type="caution">
    <text evidence="3">The sequence shown here is derived from an EMBL/GenBank/DDBJ whole genome shotgun (WGS) entry which is preliminary data.</text>
</comment>
<dbReference type="EMBL" id="CAJHUC010000400">
    <property type="protein sequence ID" value="CAD7695890.1"/>
    <property type="molecule type" value="Genomic_DNA"/>
</dbReference>
<feature type="compositionally biased region" description="Basic and acidic residues" evidence="1">
    <location>
        <begin position="126"/>
        <end position="142"/>
    </location>
</feature>
<name>A0A8S1IMJ9_9CHLO</name>
<evidence type="ECO:0000313" key="4">
    <source>
        <dbReference type="Proteomes" id="UP000708148"/>
    </source>
</evidence>
<sequence>MLRAPEKRQATTRRRPHRFSTGCSRKMKRARSCLSCRSVGQLGCFQGSVVSKRKGFQAQSILSPVQYSVQRADLRAIEDHPLPVASTAHSEAFHVLEPKALDDGEFSESSSPPCSTLQEQSTFHQRATDVAESSGRDSESPRDYLSQSIQLKRMSQEEKVCSMKRMKASVNVDPDVQVMATPVSQMKNSREQLITTVKGTTPGKVPNEQSVTEFPHPGITLDLGEATAGEEEPWPLMVDPSHDSWRMEAGVSRTDTPEGGAGAGPPGTYGSSKQPGPHSSRRLDLVKGKFQSFSHSRRPVTLSARRTSLDLSQGIRKAMSGVASALGVFEAKEDFESASDDEVGPGAHGTTDRMGPAEEGADDIPSGKDAGDDVSTGGGISAYEPYETLPKKDRPSPSPRGLTKRASMIAMKMKLMKSTSIQDTVTLAAFKEALSCKTDLLPRRIYAVLSQSGGQVTKELLVQAVIHSDDGNVEDRLRFAFDVYDVDGSGGIGREDFRQSLQVDATCSPNPQRRLSHWGELVLSSFNRLCHDEIDGNSKDAAMPDTV</sequence>
<gene>
    <name evidence="3" type="ORF">OSTQU699_LOCUS1251</name>
</gene>
<dbReference type="OrthoDB" id="191686at2759"/>
<dbReference type="Proteomes" id="UP000708148">
    <property type="component" value="Unassembled WGS sequence"/>
</dbReference>
<dbReference type="InterPro" id="IPR002048">
    <property type="entry name" value="EF_hand_dom"/>
</dbReference>
<feature type="region of interest" description="Disordered" evidence="1">
    <location>
        <begin position="249"/>
        <end position="282"/>
    </location>
</feature>
<dbReference type="Gene3D" id="1.10.238.10">
    <property type="entry name" value="EF-hand"/>
    <property type="match status" value="1"/>
</dbReference>
<dbReference type="PROSITE" id="PS50222">
    <property type="entry name" value="EF_HAND_2"/>
    <property type="match status" value="1"/>
</dbReference>
<dbReference type="GO" id="GO:0005509">
    <property type="term" value="F:calcium ion binding"/>
    <property type="evidence" value="ECO:0007669"/>
    <property type="project" value="InterPro"/>
</dbReference>
<reference evidence="3" key="1">
    <citation type="submission" date="2020-12" db="EMBL/GenBank/DDBJ databases">
        <authorList>
            <person name="Iha C."/>
        </authorList>
    </citation>
    <scope>NUCLEOTIDE SEQUENCE</scope>
</reference>
<dbReference type="InterPro" id="IPR011992">
    <property type="entry name" value="EF-hand-dom_pair"/>
</dbReference>
<accession>A0A8S1IMJ9</accession>
<dbReference type="AlphaFoldDB" id="A0A8S1IMJ9"/>
<dbReference type="SUPFAM" id="SSF47473">
    <property type="entry name" value="EF-hand"/>
    <property type="match status" value="1"/>
</dbReference>